<comment type="pathway">
    <text evidence="9">Amino-acid biosynthesis; L-arginine biosynthesis; L-ornithine and N-acetyl-L-glutamate from L-glutamate and N(2)-acetyl-L-ornithine (cyclic): step 1/1.</text>
</comment>
<comment type="pathway">
    <text evidence="9">Amino-acid biosynthesis; L-arginine biosynthesis; N(2)-acetyl-L-ornithine from L-glutamate: step 1/4.</text>
</comment>
<dbReference type="GO" id="GO:0005737">
    <property type="term" value="C:cytoplasm"/>
    <property type="evidence" value="ECO:0007669"/>
    <property type="project" value="UniProtKB-SubCell"/>
</dbReference>
<dbReference type="CDD" id="cd02152">
    <property type="entry name" value="OAT"/>
    <property type="match status" value="1"/>
</dbReference>
<keyword evidence="9" id="KW-0963">Cytoplasm</keyword>
<dbReference type="Proteomes" id="UP000199107">
    <property type="component" value="Unassembled WGS sequence"/>
</dbReference>
<evidence type="ECO:0000256" key="3">
    <source>
        <dbReference type="ARBA" id="ARBA00022571"/>
    </source>
</evidence>
<dbReference type="InterPro" id="IPR016117">
    <property type="entry name" value="ArgJ-like_dom_sf"/>
</dbReference>
<dbReference type="GO" id="GO:0006592">
    <property type="term" value="P:ornithine biosynthetic process"/>
    <property type="evidence" value="ECO:0007669"/>
    <property type="project" value="TreeGrafter"/>
</dbReference>
<keyword evidence="6 9" id="KW-0068">Autocatalytic cleavage</keyword>
<comment type="catalytic activity">
    <reaction evidence="8 9">
        <text>N(2)-acetyl-L-ornithine + L-glutamate = N-acetyl-L-glutamate + L-ornithine</text>
        <dbReference type="Rhea" id="RHEA:15349"/>
        <dbReference type="ChEBI" id="CHEBI:29985"/>
        <dbReference type="ChEBI" id="CHEBI:44337"/>
        <dbReference type="ChEBI" id="CHEBI:46911"/>
        <dbReference type="ChEBI" id="CHEBI:57805"/>
        <dbReference type="EC" id="2.3.1.35"/>
    </reaction>
</comment>
<dbReference type="Gene3D" id="3.60.70.12">
    <property type="entry name" value="L-amino peptidase D-ALA esterase/amidase"/>
    <property type="match status" value="1"/>
</dbReference>
<evidence type="ECO:0000256" key="9">
    <source>
        <dbReference type="HAMAP-Rule" id="MF_01106"/>
    </source>
</evidence>
<keyword evidence="4 9" id="KW-0028">Amino-acid biosynthesis</keyword>
<dbReference type="RefSeq" id="WP_089658538.1">
    <property type="nucleotide sequence ID" value="NZ_FNGH01000007.1"/>
</dbReference>
<dbReference type="FunFam" id="3.10.20.340:FF:000001">
    <property type="entry name" value="Arginine biosynthesis bifunctional protein ArgJ, chloroplastic"/>
    <property type="match status" value="1"/>
</dbReference>
<keyword evidence="7 9" id="KW-0012">Acyltransferase</keyword>
<dbReference type="EMBL" id="FNGH01000007">
    <property type="protein sequence ID" value="SDL88369.1"/>
    <property type="molecule type" value="Genomic_DNA"/>
</dbReference>
<evidence type="ECO:0000313" key="10">
    <source>
        <dbReference type="EMBL" id="SDL88369.1"/>
    </source>
</evidence>
<dbReference type="GO" id="GO:0004358">
    <property type="term" value="F:L-glutamate N-acetyltransferase activity, acting on acetyl-L-ornithine as donor"/>
    <property type="evidence" value="ECO:0007669"/>
    <property type="project" value="UniProtKB-UniRule"/>
</dbReference>
<organism evidence="10 11">
    <name type="scientific">Franzmannia pantelleriensis</name>
    <dbReference type="NCBI Taxonomy" id="48727"/>
    <lineage>
        <taxon>Bacteria</taxon>
        <taxon>Pseudomonadati</taxon>
        <taxon>Pseudomonadota</taxon>
        <taxon>Gammaproteobacteria</taxon>
        <taxon>Oceanospirillales</taxon>
        <taxon>Halomonadaceae</taxon>
        <taxon>Franzmannia</taxon>
    </lineage>
</organism>
<feature type="binding site" evidence="9">
    <location>
        <position position="179"/>
    </location>
    <ligand>
        <name>substrate</name>
    </ligand>
</feature>
<dbReference type="InterPro" id="IPR002813">
    <property type="entry name" value="Arg_biosynth_ArgJ"/>
</dbReference>
<dbReference type="InterPro" id="IPR042195">
    <property type="entry name" value="ArgJ_beta_C"/>
</dbReference>
<dbReference type="GO" id="GO:0006526">
    <property type="term" value="P:L-arginine biosynthetic process"/>
    <property type="evidence" value="ECO:0007669"/>
    <property type="project" value="UniProtKB-UniRule"/>
</dbReference>
<dbReference type="EC" id="2.3.1.1" evidence="9"/>
<protein>
    <recommendedName>
        <fullName evidence="9">Arginine biosynthesis bifunctional protein ArgJ</fullName>
    </recommendedName>
    <domain>
        <recommendedName>
            <fullName evidence="9">Glutamate N-acetyltransferase</fullName>
            <ecNumber evidence="9">2.3.1.35</ecNumber>
        </recommendedName>
        <alternativeName>
            <fullName evidence="9">Ornithine acetyltransferase</fullName>
            <shortName evidence="9">OATase</shortName>
        </alternativeName>
        <alternativeName>
            <fullName evidence="9">Ornithine transacetylase</fullName>
        </alternativeName>
    </domain>
    <domain>
        <recommendedName>
            <fullName evidence="9">Amino-acid acetyltransferase</fullName>
            <ecNumber evidence="9">2.3.1.1</ecNumber>
        </recommendedName>
        <alternativeName>
            <fullName evidence="9">N-acetylglutamate synthase</fullName>
            <shortName evidence="9">AGSase</shortName>
        </alternativeName>
    </domain>
    <component>
        <recommendedName>
            <fullName evidence="9">Arginine biosynthesis bifunctional protein ArgJ alpha chain</fullName>
        </recommendedName>
    </component>
    <component>
        <recommendedName>
            <fullName evidence="9">Arginine biosynthesis bifunctional protein ArgJ beta chain</fullName>
        </recommendedName>
    </component>
</protein>
<dbReference type="SUPFAM" id="SSF56266">
    <property type="entry name" value="DmpA/ArgJ-like"/>
    <property type="match status" value="1"/>
</dbReference>
<comment type="subcellular location">
    <subcellularLocation>
        <location evidence="9">Cytoplasm</location>
    </subcellularLocation>
</comment>
<feature type="binding site" evidence="9">
    <location>
        <position position="402"/>
    </location>
    <ligand>
        <name>substrate</name>
    </ligand>
</feature>
<keyword evidence="9" id="KW-0511">Multifunctional enzyme</keyword>
<feature type="active site" description="Nucleophile" evidence="9">
    <location>
        <position position="190"/>
    </location>
</feature>
<dbReference type="FunFam" id="3.60.70.12:FF:000001">
    <property type="entry name" value="Arginine biosynthesis bifunctional protein ArgJ, chloroplastic"/>
    <property type="match status" value="1"/>
</dbReference>
<dbReference type="GO" id="GO:0004042">
    <property type="term" value="F:L-glutamate N-acetyltransferase activity"/>
    <property type="evidence" value="ECO:0007669"/>
    <property type="project" value="UniProtKB-UniRule"/>
</dbReference>
<feature type="binding site" evidence="9">
    <location>
        <position position="397"/>
    </location>
    <ligand>
        <name>substrate</name>
    </ligand>
</feature>
<keyword evidence="3 9" id="KW-0055">Arginine biosynthesis</keyword>
<comment type="function">
    <text evidence="9">Catalyzes two activities which are involved in the cyclic version of arginine biosynthesis: the synthesis of N-acetylglutamate from glutamate and acetyl-CoA as the acetyl donor, and of ornithine by transacetylation between N(2)-acetylornithine and glutamate.</text>
</comment>
<evidence type="ECO:0000256" key="5">
    <source>
        <dbReference type="ARBA" id="ARBA00022679"/>
    </source>
</evidence>
<accession>A0A1G9NPP8</accession>
<feature type="chain" id="PRO_5023336601" description="Arginine biosynthesis bifunctional protein ArgJ beta chain" evidence="9">
    <location>
        <begin position="190"/>
        <end position="402"/>
    </location>
</feature>
<evidence type="ECO:0000256" key="8">
    <source>
        <dbReference type="ARBA" id="ARBA00049439"/>
    </source>
</evidence>
<evidence type="ECO:0000256" key="7">
    <source>
        <dbReference type="ARBA" id="ARBA00023315"/>
    </source>
</evidence>
<dbReference type="PANTHER" id="PTHR23100">
    <property type="entry name" value="ARGININE BIOSYNTHESIS BIFUNCTIONAL PROTEIN ARGJ"/>
    <property type="match status" value="1"/>
</dbReference>
<evidence type="ECO:0000313" key="11">
    <source>
        <dbReference type="Proteomes" id="UP000199107"/>
    </source>
</evidence>
<reference evidence="11" key="1">
    <citation type="submission" date="2016-10" db="EMBL/GenBank/DDBJ databases">
        <authorList>
            <person name="Varghese N."/>
            <person name="Submissions S."/>
        </authorList>
    </citation>
    <scope>NUCLEOTIDE SEQUENCE [LARGE SCALE GENOMIC DNA]</scope>
    <source>
        <strain evidence="11">AAP</strain>
    </source>
</reference>
<feature type="site" description="Cleavage; by autolysis" evidence="9">
    <location>
        <begin position="189"/>
        <end position="190"/>
    </location>
</feature>
<feature type="binding site" evidence="9">
    <location>
        <position position="153"/>
    </location>
    <ligand>
        <name>substrate</name>
    </ligand>
</feature>
<gene>
    <name evidence="9" type="primary">argJ</name>
    <name evidence="10" type="ORF">SAMN05192555_107217</name>
</gene>
<dbReference type="Gene3D" id="3.10.20.340">
    <property type="entry name" value="ArgJ beta chain, C-terminal domain"/>
    <property type="match status" value="1"/>
</dbReference>
<dbReference type="UniPathway" id="UPA00068">
    <property type="reaction ID" value="UER00106"/>
</dbReference>
<evidence type="ECO:0000256" key="1">
    <source>
        <dbReference type="ARBA" id="ARBA00006774"/>
    </source>
</evidence>
<name>A0A1G9NPP8_9GAMM</name>
<evidence type="ECO:0000256" key="6">
    <source>
        <dbReference type="ARBA" id="ARBA00022813"/>
    </source>
</evidence>
<evidence type="ECO:0000256" key="2">
    <source>
        <dbReference type="ARBA" id="ARBA00011475"/>
    </source>
</evidence>
<feature type="binding site" evidence="9">
    <location>
        <position position="273"/>
    </location>
    <ligand>
        <name>substrate</name>
    </ligand>
</feature>
<feature type="site" description="Involved in the stabilization of negative charge on the oxyanion by the formation of the oxyanion hole" evidence="9">
    <location>
        <position position="116"/>
    </location>
</feature>
<feature type="chain" id="PRO_5023336600" description="Arginine biosynthesis bifunctional protein ArgJ alpha chain" evidence="9">
    <location>
        <begin position="1"/>
        <end position="189"/>
    </location>
</feature>
<sequence>MAVGKDTFPALPAIEGVRLGTAMAGIKKPERRDLVVIEIAPGASVAGTFTRNAFCAAPVHVAKRHLGLETPRYLLINTGNANAGTGDVGMRDAEASCAELGRLADVAGTAVLPFSTGVIGEALPMQRLMAGLPAALQSLDADGWAAAAEGILTTDTRPKGATASVEIGGETVTISGISKGSGMIQPNMATMLGFIATDASIAQADLEHWLREGVARSFNCITVDSDTSTNDACMLIATGKGPAVSAAEDVARFRAALDKVLVVLAQAIIRDGEGATKFVTLEVSEARSRQEALDVAFTVAHSPLVKTALYASDANWGRILAAVGRAPVADFDVGRVVIDLGDVRLVEHGGRAASYTEEAGSAVMAGEEITIRIRLGRGEADATVWTSDLSHEYVSINADYRS</sequence>
<dbReference type="STRING" id="48727.SAMN05192555_107217"/>
<dbReference type="NCBIfam" id="TIGR00120">
    <property type="entry name" value="ArgJ"/>
    <property type="match status" value="1"/>
</dbReference>
<dbReference type="HAMAP" id="MF_01106">
    <property type="entry name" value="ArgJ"/>
    <property type="match status" value="1"/>
</dbReference>
<feature type="site" description="Involved in the stabilization of negative charge on the oxyanion by the formation of the oxyanion hole" evidence="9">
    <location>
        <position position="117"/>
    </location>
</feature>
<dbReference type="PANTHER" id="PTHR23100:SF0">
    <property type="entry name" value="ARGININE BIOSYNTHESIS BIFUNCTIONAL PROTEIN ARGJ, MITOCHONDRIAL"/>
    <property type="match status" value="1"/>
</dbReference>
<comment type="catalytic activity">
    <reaction evidence="9">
        <text>L-glutamate + acetyl-CoA = N-acetyl-L-glutamate + CoA + H(+)</text>
        <dbReference type="Rhea" id="RHEA:24292"/>
        <dbReference type="ChEBI" id="CHEBI:15378"/>
        <dbReference type="ChEBI" id="CHEBI:29985"/>
        <dbReference type="ChEBI" id="CHEBI:44337"/>
        <dbReference type="ChEBI" id="CHEBI:57287"/>
        <dbReference type="ChEBI" id="CHEBI:57288"/>
        <dbReference type="EC" id="2.3.1.1"/>
    </reaction>
</comment>
<dbReference type="OrthoDB" id="9804242at2"/>
<dbReference type="NCBIfam" id="NF003802">
    <property type="entry name" value="PRK05388.1"/>
    <property type="match status" value="1"/>
</dbReference>
<comment type="subunit">
    <text evidence="2 9">Heterotetramer of two alpha and two beta chains.</text>
</comment>
<comment type="similarity">
    <text evidence="1 9">Belongs to the ArgJ family.</text>
</comment>
<feature type="binding site" evidence="9">
    <location>
        <position position="190"/>
    </location>
    <ligand>
        <name>substrate</name>
    </ligand>
</feature>
<evidence type="ECO:0000256" key="4">
    <source>
        <dbReference type="ARBA" id="ARBA00022605"/>
    </source>
</evidence>
<dbReference type="EC" id="2.3.1.35" evidence="9"/>
<keyword evidence="5 9" id="KW-0808">Transferase</keyword>
<dbReference type="AlphaFoldDB" id="A0A1G9NPP8"/>
<proteinExistence type="inferred from homology"/>
<dbReference type="Pfam" id="PF01960">
    <property type="entry name" value="ArgJ"/>
    <property type="match status" value="1"/>
</dbReference>
<keyword evidence="11" id="KW-1185">Reference proteome</keyword>